<dbReference type="GO" id="GO:0046872">
    <property type="term" value="F:metal ion binding"/>
    <property type="evidence" value="ECO:0007669"/>
    <property type="project" value="UniProtKB-KW"/>
</dbReference>
<evidence type="ECO:0000313" key="10">
    <source>
        <dbReference type="Proteomes" id="UP000794436"/>
    </source>
</evidence>
<keyword evidence="6" id="KW-1015">Disulfide bond</keyword>
<dbReference type="SUPFAM" id="SSF48537">
    <property type="entry name" value="Phospholipase C/P1 nuclease"/>
    <property type="match status" value="1"/>
</dbReference>
<evidence type="ECO:0000256" key="6">
    <source>
        <dbReference type="ARBA" id="ARBA00023157"/>
    </source>
</evidence>
<organism evidence="9 10">
    <name type="scientific">Pythium oligandrum</name>
    <name type="common">Mycoparasitic fungus</name>
    <dbReference type="NCBI Taxonomy" id="41045"/>
    <lineage>
        <taxon>Eukaryota</taxon>
        <taxon>Sar</taxon>
        <taxon>Stramenopiles</taxon>
        <taxon>Oomycota</taxon>
        <taxon>Peronosporomycetes</taxon>
        <taxon>Pythiales</taxon>
        <taxon>Pythiaceae</taxon>
        <taxon>Pythium</taxon>
    </lineage>
</organism>
<dbReference type="GO" id="GO:0003676">
    <property type="term" value="F:nucleic acid binding"/>
    <property type="evidence" value="ECO:0007669"/>
    <property type="project" value="InterPro"/>
</dbReference>
<evidence type="ECO:0000256" key="3">
    <source>
        <dbReference type="ARBA" id="ARBA00022723"/>
    </source>
</evidence>
<accession>A0A8K1FGR0</accession>
<sequence>MKTWTVATTVAVLGAAAMTPVQGWWDNGHMLVGEVASQLLAPKDRATIEKVLSDWERSFPNTNTVATAAIWPDLVKCSKSSTSCSTAALPSFSSMDKWHYINLPLNANGTQWGSSPPDLNLFKASFGGEASTVLEQFLATFNTTQSLWSANLALRQLIHIVGDMHQPMHAVTAVSEKLPGGDSGGNSYKFQSPCAFSNLHALYDAAGGAYTNNWALKMDSSFKAALKKNASELAVTIPKLDDKVKIEQYANLSYPAFSKALIDNSAFKKFFLESYELSTSFAYPKLDLTFNDAGNVPCPSEEYIKQAVLESKTRIALAGKRLSIILSEIAPQLRALKLA</sequence>
<evidence type="ECO:0000256" key="4">
    <source>
        <dbReference type="ARBA" id="ARBA00022759"/>
    </source>
</evidence>
<dbReference type="CDD" id="cd11010">
    <property type="entry name" value="S1-P1_nuclease"/>
    <property type="match status" value="1"/>
</dbReference>
<keyword evidence="3" id="KW-0479">Metal-binding</keyword>
<feature type="chain" id="PRO_5035473940" description="Aspergillus nuclease S(1)" evidence="8">
    <location>
        <begin position="24"/>
        <end position="339"/>
    </location>
</feature>
<dbReference type="GO" id="GO:0006308">
    <property type="term" value="P:DNA catabolic process"/>
    <property type="evidence" value="ECO:0007669"/>
    <property type="project" value="InterPro"/>
</dbReference>
<keyword evidence="5" id="KW-0378">Hydrolase</keyword>
<evidence type="ECO:0000256" key="7">
    <source>
        <dbReference type="ARBA" id="ARBA00023180"/>
    </source>
</evidence>
<feature type="signal peptide" evidence="8">
    <location>
        <begin position="1"/>
        <end position="23"/>
    </location>
</feature>
<dbReference type="GO" id="GO:0004519">
    <property type="term" value="F:endonuclease activity"/>
    <property type="evidence" value="ECO:0007669"/>
    <property type="project" value="UniProtKB-KW"/>
</dbReference>
<keyword evidence="8" id="KW-0732">Signal</keyword>
<dbReference type="InterPro" id="IPR008947">
    <property type="entry name" value="PLipase_C/P1_nuclease_dom_sf"/>
</dbReference>
<comment type="similarity">
    <text evidence="1">Belongs to the nuclease type I family.</text>
</comment>
<evidence type="ECO:0000256" key="2">
    <source>
        <dbReference type="ARBA" id="ARBA00022722"/>
    </source>
</evidence>
<protein>
    <recommendedName>
        <fullName evidence="11">Aspergillus nuclease S(1)</fullName>
    </recommendedName>
</protein>
<evidence type="ECO:0000313" key="9">
    <source>
        <dbReference type="EMBL" id="TMW63045.1"/>
    </source>
</evidence>
<dbReference type="AlphaFoldDB" id="A0A8K1FGR0"/>
<dbReference type="GO" id="GO:0016788">
    <property type="term" value="F:hydrolase activity, acting on ester bonds"/>
    <property type="evidence" value="ECO:0007669"/>
    <property type="project" value="InterPro"/>
</dbReference>
<dbReference type="PANTHER" id="PTHR33146:SF10">
    <property type="entry name" value="STRAND-SPECIFIC NUCLEASE, PUTATIVE-RELATED"/>
    <property type="match status" value="1"/>
</dbReference>
<evidence type="ECO:0000256" key="5">
    <source>
        <dbReference type="ARBA" id="ARBA00022801"/>
    </source>
</evidence>
<keyword evidence="10" id="KW-1185">Reference proteome</keyword>
<dbReference type="EMBL" id="SPLM01000073">
    <property type="protein sequence ID" value="TMW63045.1"/>
    <property type="molecule type" value="Genomic_DNA"/>
</dbReference>
<evidence type="ECO:0008006" key="11">
    <source>
        <dbReference type="Google" id="ProtNLM"/>
    </source>
</evidence>
<proteinExistence type="inferred from homology"/>
<dbReference type="PANTHER" id="PTHR33146">
    <property type="entry name" value="ENDONUCLEASE 4"/>
    <property type="match status" value="1"/>
</dbReference>
<dbReference type="OrthoDB" id="441446at2759"/>
<comment type="caution">
    <text evidence="9">The sequence shown here is derived from an EMBL/GenBank/DDBJ whole genome shotgun (WGS) entry which is preliminary data.</text>
</comment>
<keyword evidence="4" id="KW-0255">Endonuclease</keyword>
<gene>
    <name evidence="9" type="ORF">Poli38472_005663</name>
</gene>
<evidence type="ECO:0000256" key="8">
    <source>
        <dbReference type="SAM" id="SignalP"/>
    </source>
</evidence>
<keyword evidence="2" id="KW-0540">Nuclease</keyword>
<reference evidence="9" key="1">
    <citation type="submission" date="2019-03" db="EMBL/GenBank/DDBJ databases">
        <title>Long read genome sequence of the mycoparasitic Pythium oligandrum ATCC 38472 isolated from sugarbeet rhizosphere.</title>
        <authorList>
            <person name="Gaulin E."/>
        </authorList>
    </citation>
    <scope>NUCLEOTIDE SEQUENCE</scope>
    <source>
        <strain evidence="9">ATCC 38472_TT</strain>
    </source>
</reference>
<name>A0A8K1FGR0_PYTOL</name>
<dbReference type="Pfam" id="PF02265">
    <property type="entry name" value="S1-P1_nuclease"/>
    <property type="match status" value="1"/>
</dbReference>
<evidence type="ECO:0000256" key="1">
    <source>
        <dbReference type="ARBA" id="ARBA00009547"/>
    </source>
</evidence>
<keyword evidence="7" id="KW-0325">Glycoprotein</keyword>
<dbReference type="Gene3D" id="1.10.575.10">
    <property type="entry name" value="P1 Nuclease"/>
    <property type="match status" value="1"/>
</dbReference>
<dbReference type="InterPro" id="IPR003154">
    <property type="entry name" value="S1/P1nuclease"/>
</dbReference>
<dbReference type="Proteomes" id="UP000794436">
    <property type="component" value="Unassembled WGS sequence"/>
</dbReference>